<keyword evidence="5" id="KW-0732">Signal</keyword>
<dbReference type="Pfam" id="PF20628">
    <property type="entry name" value="Dyp_perox_C"/>
    <property type="match status" value="1"/>
</dbReference>
<evidence type="ECO:0000256" key="6">
    <source>
        <dbReference type="ARBA" id="ARBA00023002"/>
    </source>
</evidence>
<keyword evidence="6 12" id="KW-0560">Oxidoreductase</keyword>
<feature type="region of interest" description="Disordered" evidence="9">
    <location>
        <begin position="1"/>
        <end position="22"/>
    </location>
</feature>
<keyword evidence="4" id="KW-0479">Metal-binding</keyword>
<comment type="caution">
    <text evidence="12">The sequence shown here is derived from an EMBL/GenBank/DDBJ whole genome shotgun (WGS) entry which is preliminary data.</text>
</comment>
<feature type="domain" description="Dyp-type peroxidase C-terminal" evidence="11">
    <location>
        <begin position="245"/>
        <end position="423"/>
    </location>
</feature>
<evidence type="ECO:0000259" key="11">
    <source>
        <dbReference type="Pfam" id="PF20628"/>
    </source>
</evidence>
<keyword evidence="13" id="KW-1185">Reference proteome</keyword>
<sequence>MNKDGNDTGTGTEGAGGSCPFPGAGGVGRRQFLRRSLLRGAVASGAAVAAGAALSGASAAQSGEAPAAVAGPAESYPFEGPNQAGIYRPAAPQAASCFAVFALTAQDAGELKQLMRTLTARIRFLTTGGVPAPAGSGRPPSDSEVLGPVVPPDGLTVTVGLAAGAFDGRFGLAGKKPEGLTEMRVFPADVPEAKWMGGELLLQVCANSQDTVHHALRDLTRHTRAWIQPQWQVNGFVSPPRPSGTPRNLFGYKDGTANPAEQDGLVWIGPGSGQPDWAVGGTFVVVRIIKMLVEFWDRVSLAEQDTMIGRRRDSGAPLDGTVEADVPRYSDDTMGAVTPLSAHIRLANPRTDETDGSRFLRRGYNYVLGADANGNQDVGLVFACYQANIQKQFETVQERLADEPMTDYIQAVGGQYFIALPGVAGAGGYLGQTLIEGA</sequence>
<dbReference type="Pfam" id="PF04261">
    <property type="entry name" value="Dyp_perox_N"/>
    <property type="match status" value="1"/>
</dbReference>
<dbReference type="InterPro" id="IPR006314">
    <property type="entry name" value="Dyp_peroxidase"/>
</dbReference>
<comment type="similarity">
    <text evidence="8">Belongs to the DyP-type peroxidase family.</text>
</comment>
<evidence type="ECO:0000256" key="8">
    <source>
        <dbReference type="ARBA" id="ARBA00025737"/>
    </source>
</evidence>
<accession>A0ABS4YSS9</accession>
<evidence type="ECO:0000256" key="3">
    <source>
        <dbReference type="ARBA" id="ARBA00022617"/>
    </source>
</evidence>
<evidence type="ECO:0000256" key="5">
    <source>
        <dbReference type="ARBA" id="ARBA00022729"/>
    </source>
</evidence>
<dbReference type="SUPFAM" id="SSF54909">
    <property type="entry name" value="Dimeric alpha+beta barrel"/>
    <property type="match status" value="1"/>
</dbReference>
<evidence type="ECO:0000259" key="10">
    <source>
        <dbReference type="Pfam" id="PF04261"/>
    </source>
</evidence>
<feature type="compositionally biased region" description="Gly residues" evidence="9">
    <location>
        <begin position="11"/>
        <end position="22"/>
    </location>
</feature>
<dbReference type="InterPro" id="IPR011008">
    <property type="entry name" value="Dimeric_a/b-barrel"/>
</dbReference>
<evidence type="ECO:0000256" key="2">
    <source>
        <dbReference type="ARBA" id="ARBA00022559"/>
    </source>
</evidence>
<dbReference type="PANTHER" id="PTHR30521">
    <property type="entry name" value="DEFERROCHELATASE/PEROXIDASE"/>
    <property type="match status" value="1"/>
</dbReference>
<dbReference type="NCBIfam" id="TIGR01413">
    <property type="entry name" value="Dyp_perox_fam"/>
    <property type="match status" value="1"/>
</dbReference>
<protein>
    <submittedName>
        <fullName evidence="12">Deferrochelatase/peroxidase EfeB</fullName>
        <ecNumber evidence="12">1.11.1.-</ecNumber>
    </submittedName>
</protein>
<evidence type="ECO:0000256" key="4">
    <source>
        <dbReference type="ARBA" id="ARBA00022723"/>
    </source>
</evidence>
<feature type="domain" description="Dyp-type peroxidase N-terminal" evidence="10">
    <location>
        <begin position="83"/>
        <end position="236"/>
    </location>
</feature>
<organism evidence="12 13">
    <name type="scientific">Arthrobacter stackebrandtii</name>
    <dbReference type="NCBI Taxonomy" id="272161"/>
    <lineage>
        <taxon>Bacteria</taxon>
        <taxon>Bacillati</taxon>
        <taxon>Actinomycetota</taxon>
        <taxon>Actinomycetes</taxon>
        <taxon>Micrococcales</taxon>
        <taxon>Micrococcaceae</taxon>
        <taxon>Arthrobacter</taxon>
    </lineage>
</organism>
<dbReference type="InterPro" id="IPR048327">
    <property type="entry name" value="Dyp_perox_N"/>
</dbReference>
<dbReference type="RefSeq" id="WP_209676730.1">
    <property type="nucleotide sequence ID" value="NZ_JAGIOI010000001.1"/>
</dbReference>
<dbReference type="Proteomes" id="UP000711614">
    <property type="component" value="Unassembled WGS sequence"/>
</dbReference>
<evidence type="ECO:0000256" key="7">
    <source>
        <dbReference type="ARBA" id="ARBA00023004"/>
    </source>
</evidence>
<gene>
    <name evidence="12" type="ORF">JOF48_000344</name>
</gene>
<evidence type="ECO:0000256" key="1">
    <source>
        <dbReference type="ARBA" id="ARBA00001970"/>
    </source>
</evidence>
<keyword evidence="7" id="KW-0408">Iron</keyword>
<keyword evidence="2 12" id="KW-0575">Peroxidase</keyword>
<dbReference type="PROSITE" id="PS51404">
    <property type="entry name" value="DYP_PEROXIDASE"/>
    <property type="match status" value="1"/>
</dbReference>
<comment type="cofactor">
    <cofactor evidence="1">
        <name>heme b</name>
        <dbReference type="ChEBI" id="CHEBI:60344"/>
    </cofactor>
</comment>
<proteinExistence type="inferred from homology"/>
<evidence type="ECO:0000313" key="13">
    <source>
        <dbReference type="Proteomes" id="UP000711614"/>
    </source>
</evidence>
<dbReference type="InterPro" id="IPR048328">
    <property type="entry name" value="Dyp_perox_C"/>
</dbReference>
<dbReference type="PROSITE" id="PS51318">
    <property type="entry name" value="TAT"/>
    <property type="match status" value="1"/>
</dbReference>
<reference evidence="12 13" key="1">
    <citation type="submission" date="2021-03" db="EMBL/GenBank/DDBJ databases">
        <title>Sequencing the genomes of 1000 actinobacteria strains.</title>
        <authorList>
            <person name="Klenk H.-P."/>
        </authorList>
    </citation>
    <scope>NUCLEOTIDE SEQUENCE [LARGE SCALE GENOMIC DNA]</scope>
    <source>
        <strain evidence="12 13">DSM 16005</strain>
    </source>
</reference>
<dbReference type="EMBL" id="JAGIOI010000001">
    <property type="protein sequence ID" value="MBP2411545.1"/>
    <property type="molecule type" value="Genomic_DNA"/>
</dbReference>
<name>A0ABS4YSS9_9MICC</name>
<keyword evidence="3" id="KW-0349">Heme</keyword>
<dbReference type="EC" id="1.11.1.-" evidence="12"/>
<dbReference type="InterPro" id="IPR006311">
    <property type="entry name" value="TAT_signal"/>
</dbReference>
<evidence type="ECO:0000256" key="9">
    <source>
        <dbReference type="SAM" id="MobiDB-lite"/>
    </source>
</evidence>
<evidence type="ECO:0000313" key="12">
    <source>
        <dbReference type="EMBL" id="MBP2411545.1"/>
    </source>
</evidence>
<dbReference type="GO" id="GO:0004601">
    <property type="term" value="F:peroxidase activity"/>
    <property type="evidence" value="ECO:0007669"/>
    <property type="project" value="UniProtKB-KW"/>
</dbReference>
<dbReference type="PANTHER" id="PTHR30521:SF4">
    <property type="entry name" value="DEFERROCHELATASE"/>
    <property type="match status" value="1"/>
</dbReference>